<keyword evidence="4" id="KW-1185">Reference proteome</keyword>
<feature type="domain" description="Stress-response A/B barrel" evidence="2">
    <location>
        <begin position="8"/>
        <end position="102"/>
    </location>
</feature>
<dbReference type="Proteomes" id="UP000295252">
    <property type="component" value="Chromosome V"/>
</dbReference>
<dbReference type="PROSITE" id="PS51502">
    <property type="entry name" value="S_R_A_B_BARREL"/>
    <property type="match status" value="1"/>
</dbReference>
<protein>
    <recommendedName>
        <fullName evidence="2">Stress-response A/B barrel domain-containing protein</fullName>
    </recommendedName>
</protein>
<dbReference type="SMART" id="SM00886">
    <property type="entry name" value="Dabb"/>
    <property type="match status" value="1"/>
</dbReference>
<name>A0A068TR09_COFCA</name>
<sequence length="109" mass="12348">MEEAKGEVRHVLLAKFKGGLSEDEIDQLIKGYANLVNLIPPMKYFSWGKDVSIENLHQGFTHIFESIFESTEGIAEYIGHPAHVEYANLLLPQLDKVLVIDYKPTVVHL</sequence>
<organism evidence="3 4">
    <name type="scientific">Coffea canephora</name>
    <name type="common">Robusta coffee</name>
    <dbReference type="NCBI Taxonomy" id="49390"/>
    <lineage>
        <taxon>Eukaryota</taxon>
        <taxon>Viridiplantae</taxon>
        <taxon>Streptophyta</taxon>
        <taxon>Embryophyta</taxon>
        <taxon>Tracheophyta</taxon>
        <taxon>Spermatophyta</taxon>
        <taxon>Magnoliopsida</taxon>
        <taxon>eudicotyledons</taxon>
        <taxon>Gunneridae</taxon>
        <taxon>Pentapetalae</taxon>
        <taxon>asterids</taxon>
        <taxon>lamiids</taxon>
        <taxon>Gentianales</taxon>
        <taxon>Rubiaceae</taxon>
        <taxon>Ixoroideae</taxon>
        <taxon>Gardenieae complex</taxon>
        <taxon>Bertiereae - Coffeeae clade</taxon>
        <taxon>Coffeeae</taxon>
        <taxon>Coffea</taxon>
    </lineage>
</organism>
<dbReference type="STRING" id="49390.A0A068TR09"/>
<dbReference type="InParanoid" id="A0A068TR09"/>
<dbReference type="SUPFAM" id="SSF54909">
    <property type="entry name" value="Dimeric alpha+beta barrel"/>
    <property type="match status" value="1"/>
</dbReference>
<dbReference type="InterPro" id="IPR013097">
    <property type="entry name" value="Dabb"/>
</dbReference>
<dbReference type="Pfam" id="PF07876">
    <property type="entry name" value="Dabb"/>
    <property type="match status" value="1"/>
</dbReference>
<dbReference type="PANTHER" id="PTHR33178">
    <property type="match status" value="1"/>
</dbReference>
<gene>
    <name evidence="3" type="ORF">GSCOC_T00025625001</name>
</gene>
<dbReference type="InterPro" id="IPR044662">
    <property type="entry name" value="HS1/DABB1-like"/>
</dbReference>
<dbReference type="Gene3D" id="3.30.70.100">
    <property type="match status" value="1"/>
</dbReference>
<proteinExistence type="predicted"/>
<dbReference type="Gramene" id="CDO98725">
    <property type="protein sequence ID" value="CDO98725"/>
    <property type="gene ID" value="GSCOC_T00025625001"/>
</dbReference>
<dbReference type="FunFam" id="3.30.70.100:FF:000040">
    <property type="entry name" value="Stress-response A/B barrel domain-containing protein HS1"/>
    <property type="match status" value="1"/>
</dbReference>
<evidence type="ECO:0000313" key="3">
    <source>
        <dbReference type="EMBL" id="CDO98725.1"/>
    </source>
</evidence>
<dbReference type="EMBL" id="HG739087">
    <property type="protein sequence ID" value="CDO98725.1"/>
    <property type="molecule type" value="Genomic_DNA"/>
</dbReference>
<evidence type="ECO:0000313" key="4">
    <source>
        <dbReference type="Proteomes" id="UP000295252"/>
    </source>
</evidence>
<evidence type="ECO:0000256" key="1">
    <source>
        <dbReference type="ARBA" id="ARBA00011738"/>
    </source>
</evidence>
<dbReference type="PhylomeDB" id="A0A068TR09"/>
<dbReference type="FunCoup" id="A0A068TR09">
    <property type="interactions" value="570"/>
</dbReference>
<comment type="subunit">
    <text evidence="1">Homodimer.</text>
</comment>
<accession>A0A068TR09</accession>
<dbReference type="AlphaFoldDB" id="A0A068TR09"/>
<dbReference type="GO" id="GO:0009865">
    <property type="term" value="P:pollen tube adhesion"/>
    <property type="evidence" value="ECO:0007669"/>
    <property type="project" value="TreeGrafter"/>
</dbReference>
<dbReference type="InterPro" id="IPR011008">
    <property type="entry name" value="Dimeric_a/b-barrel"/>
</dbReference>
<dbReference type="OrthoDB" id="1601230at2759"/>
<dbReference type="OMA" id="THSVLMT"/>
<reference evidence="4" key="1">
    <citation type="journal article" date="2014" name="Science">
        <title>The coffee genome provides insight into the convergent evolution of caffeine biosynthesis.</title>
        <authorList>
            <person name="Denoeud F."/>
            <person name="Carretero-Paulet L."/>
            <person name="Dereeper A."/>
            <person name="Droc G."/>
            <person name="Guyot R."/>
            <person name="Pietrella M."/>
            <person name="Zheng C."/>
            <person name="Alberti A."/>
            <person name="Anthony F."/>
            <person name="Aprea G."/>
            <person name="Aury J.M."/>
            <person name="Bento P."/>
            <person name="Bernard M."/>
            <person name="Bocs S."/>
            <person name="Campa C."/>
            <person name="Cenci A."/>
            <person name="Combes M.C."/>
            <person name="Crouzillat D."/>
            <person name="Da Silva C."/>
            <person name="Daddiego L."/>
            <person name="De Bellis F."/>
            <person name="Dussert S."/>
            <person name="Garsmeur O."/>
            <person name="Gayraud T."/>
            <person name="Guignon V."/>
            <person name="Jahn K."/>
            <person name="Jamilloux V."/>
            <person name="Joet T."/>
            <person name="Labadie K."/>
            <person name="Lan T."/>
            <person name="Leclercq J."/>
            <person name="Lepelley M."/>
            <person name="Leroy T."/>
            <person name="Li L.T."/>
            <person name="Librado P."/>
            <person name="Lopez L."/>
            <person name="Munoz A."/>
            <person name="Noel B."/>
            <person name="Pallavicini A."/>
            <person name="Perrotta G."/>
            <person name="Poncet V."/>
            <person name="Pot D."/>
            <person name="Priyono X."/>
            <person name="Rigoreau M."/>
            <person name="Rouard M."/>
            <person name="Rozas J."/>
            <person name="Tranchant-Dubreuil C."/>
            <person name="VanBuren R."/>
            <person name="Zhang Q."/>
            <person name="Andrade A.C."/>
            <person name="Argout X."/>
            <person name="Bertrand B."/>
            <person name="de Kochko A."/>
            <person name="Graziosi G."/>
            <person name="Henry R.J."/>
            <person name="Jayarama X."/>
            <person name="Ming R."/>
            <person name="Nagai C."/>
            <person name="Rounsley S."/>
            <person name="Sankoff D."/>
            <person name="Giuliano G."/>
            <person name="Albert V.A."/>
            <person name="Wincker P."/>
            <person name="Lashermes P."/>
        </authorList>
    </citation>
    <scope>NUCLEOTIDE SEQUENCE [LARGE SCALE GENOMIC DNA]</scope>
    <source>
        <strain evidence="4">cv. DH200-94</strain>
    </source>
</reference>
<evidence type="ECO:0000259" key="2">
    <source>
        <dbReference type="PROSITE" id="PS51502"/>
    </source>
</evidence>
<dbReference type="PANTHER" id="PTHR33178:SF10">
    <property type="entry name" value="STRESS-RESPONSE A_B BARREL DOMAIN-CONTAINING PROTEIN"/>
    <property type="match status" value="1"/>
</dbReference>